<protein>
    <submittedName>
        <fullName evidence="1">Phosphodiesterase</fullName>
    </submittedName>
</protein>
<dbReference type="InterPro" id="IPR017850">
    <property type="entry name" value="Alkaline_phosphatase_core_sf"/>
</dbReference>
<organism evidence="1 2">
    <name type="scientific">Candidatus Iainarchaeum sp</name>
    <dbReference type="NCBI Taxonomy" id="3101447"/>
    <lineage>
        <taxon>Archaea</taxon>
        <taxon>Candidatus Iainarchaeota</taxon>
        <taxon>Candidatus Iainarchaeia</taxon>
        <taxon>Candidatus Iainarchaeales</taxon>
        <taxon>Candidatus Iainarchaeaceae</taxon>
        <taxon>Candidatus Iainarchaeum</taxon>
    </lineage>
</organism>
<dbReference type="InterPro" id="IPR002591">
    <property type="entry name" value="Phosphodiest/P_Trfase"/>
</dbReference>
<dbReference type="Gene3D" id="3.40.720.10">
    <property type="entry name" value="Alkaline Phosphatase, subunit A"/>
    <property type="match status" value="2"/>
</dbReference>
<comment type="caution">
    <text evidence="1">The sequence shown here is derived from an EMBL/GenBank/DDBJ whole genome shotgun (WGS) entry which is preliminary data.</text>
</comment>
<evidence type="ECO:0000313" key="2">
    <source>
        <dbReference type="Proteomes" id="UP000226592"/>
    </source>
</evidence>
<accession>A0A2D6M1A3</accession>
<dbReference type="EMBL" id="NZBU01000009">
    <property type="protein sequence ID" value="MAG22203.1"/>
    <property type="molecule type" value="Genomic_DNA"/>
</dbReference>
<proteinExistence type="predicted"/>
<dbReference type="SUPFAM" id="SSF53649">
    <property type="entry name" value="Alkaline phosphatase-like"/>
    <property type="match status" value="1"/>
</dbReference>
<evidence type="ECO:0000313" key="1">
    <source>
        <dbReference type="EMBL" id="MAG22203.1"/>
    </source>
</evidence>
<sequence>MRLAKMAKRIFVLGLDAFDPKLCFEKFKAELPNLSKLMKNSSWGISNSSIPPLSCTAWISFAKGKTPGHSAIQGFTSRKDFAYTDFFVANSTIIEKERLWDILAEQGKKCIVMNVPVTFPPYDVNGIMVSSFLTPNADKEYCYPKEIKQEINEIANGYVIDVKGFKKKPKNVVLKELKGMEEKRFKVAKHFIENKDWEFFIFVTTGTDRIHHAFWADMDETHPDHKADTEFKDAILSYYKFIDEKIGEVASLLGEEDVLLIMSDHGAREMHGFVNVNEFFIKEGYMKMQEYPSEPTLFNETKVDWNNTKVFCTGNYIARIFVNLKGREPQGIVKKEDYEKFRDEIKEKLLTIRDEQGKKMNTKVFKREEVYKGKYVASQPDLIIYFDDLKWGANQMIGFNELFSHNADKGRNSANHYHKGMFLLHNAGLEAGKRSEINLIDLMPTIIRLLDCEVPTAVEGKSLV</sequence>
<name>A0A2D6M1A3_9ARCH</name>
<gene>
    <name evidence="1" type="ORF">CL943_02775</name>
</gene>
<dbReference type="Pfam" id="PF01663">
    <property type="entry name" value="Phosphodiest"/>
    <property type="match status" value="1"/>
</dbReference>
<dbReference type="AlphaFoldDB" id="A0A2D6M1A3"/>
<reference evidence="2" key="1">
    <citation type="submission" date="2017-09" db="EMBL/GenBank/DDBJ databases">
        <title>The Reconstruction of 2,631 Draft Metagenome-Assembled Genomes from the Global Oceans.</title>
        <authorList>
            <person name="Tully B.J."/>
            <person name="Graham E.D."/>
            <person name="Heidelberg J.F."/>
        </authorList>
    </citation>
    <scope>NUCLEOTIDE SEQUENCE [LARGE SCALE GENOMIC DNA]</scope>
</reference>
<dbReference type="Proteomes" id="UP000226592">
    <property type="component" value="Unassembled WGS sequence"/>
</dbReference>